<dbReference type="GO" id="GO:0004806">
    <property type="term" value="F:triacylglycerol lipase activity"/>
    <property type="evidence" value="ECO:0007669"/>
    <property type="project" value="TreeGrafter"/>
</dbReference>
<dbReference type="InterPro" id="IPR050300">
    <property type="entry name" value="GDXG_lipolytic_enzyme"/>
</dbReference>
<name>A0A0G3FH39_9ZZZZ</name>
<dbReference type="ESTHER" id="9zzzz-a0a0g3fh39">
    <property type="family name" value="Hormone-sensitive_lipase_like"/>
</dbReference>
<dbReference type="Gene3D" id="3.40.50.1820">
    <property type="entry name" value="alpha/beta hydrolase"/>
    <property type="match status" value="1"/>
</dbReference>
<dbReference type="InterPro" id="IPR013094">
    <property type="entry name" value="AB_hydrolase_3"/>
</dbReference>
<dbReference type="PANTHER" id="PTHR48081">
    <property type="entry name" value="AB HYDROLASE SUPERFAMILY PROTEIN C4A8.06C"/>
    <property type="match status" value="1"/>
</dbReference>
<feature type="domain" description="Alpha/beta hydrolase fold-3" evidence="3">
    <location>
        <begin position="70"/>
        <end position="271"/>
    </location>
</feature>
<evidence type="ECO:0000256" key="2">
    <source>
        <dbReference type="ARBA" id="ARBA00022801"/>
    </source>
</evidence>
<dbReference type="PANTHER" id="PTHR48081:SF30">
    <property type="entry name" value="ACETYL-HYDROLASE LIPR-RELATED"/>
    <property type="match status" value="1"/>
</dbReference>
<dbReference type="InterPro" id="IPR033140">
    <property type="entry name" value="Lipase_GDXG_put_SER_AS"/>
</dbReference>
<dbReference type="PROSITE" id="PS01174">
    <property type="entry name" value="LIPASE_GDXG_SER"/>
    <property type="match status" value="1"/>
</dbReference>
<dbReference type="PROSITE" id="PS01173">
    <property type="entry name" value="LIPASE_GDXG_HIS"/>
    <property type="match status" value="1"/>
</dbReference>
<evidence type="ECO:0000259" key="3">
    <source>
        <dbReference type="Pfam" id="PF07859"/>
    </source>
</evidence>
<dbReference type="AlphaFoldDB" id="A0A0G3FH39"/>
<organism evidence="4">
    <name type="scientific">uncultured organism</name>
    <dbReference type="NCBI Taxonomy" id="155900"/>
    <lineage>
        <taxon>unclassified sequences</taxon>
        <taxon>environmental samples</taxon>
    </lineage>
</organism>
<evidence type="ECO:0000313" key="4">
    <source>
        <dbReference type="EMBL" id="AKJ87253.1"/>
    </source>
</evidence>
<dbReference type="InterPro" id="IPR002168">
    <property type="entry name" value="Lipase_GDXG_HIS_AS"/>
</dbReference>
<sequence>MSQAQLDKLLTIFEKMPTLGSMSLEQERTNLDEGGARFLVPDDVTREVIDADGVPAEYLVAPGAADDKVVLYLHGGGYVIGSIKSHRYLMQNISRHSGARTLGIDYRLAPENPFPAAVEDATKAYCWLLAQGYQAKNIAIAGDSAGGGLTLATLVNLRDKGIDLPAAGVLISPWADLSGEAESVKARADIDPMVKPEGLYSLGGKYLNGTDAKNPLASPVFADMAGLPPLCIHVGGKEILYDDAITVADKARAAGVAVELLDEPELFHVWHAFAPMLDEGQEAVEKIGAFLQKQFS</sequence>
<dbReference type="Pfam" id="PF07859">
    <property type="entry name" value="Abhydrolase_3"/>
    <property type="match status" value="1"/>
</dbReference>
<accession>A0A0G3FH39</accession>
<protein>
    <recommendedName>
        <fullName evidence="3">Alpha/beta hydrolase fold-3 domain-containing protein</fullName>
    </recommendedName>
</protein>
<dbReference type="EMBL" id="KP347758">
    <property type="protein sequence ID" value="AKJ87253.1"/>
    <property type="molecule type" value="Genomic_DNA"/>
</dbReference>
<evidence type="ECO:0000256" key="1">
    <source>
        <dbReference type="ARBA" id="ARBA00010515"/>
    </source>
</evidence>
<dbReference type="InterPro" id="IPR029058">
    <property type="entry name" value="AB_hydrolase_fold"/>
</dbReference>
<proteinExistence type="inferred from homology"/>
<keyword evidence="2" id="KW-0378">Hydrolase</keyword>
<reference evidence="4" key="1">
    <citation type="submission" date="2014-12" db="EMBL/GenBank/DDBJ databases">
        <title>Investigation of esterase diversity in environmental metagenomes.</title>
        <authorList>
            <person name="Popovic A."/>
            <person name="Tchigvintsev A."/>
            <person name="Nocek B."/>
            <person name="Hajighasemi M."/>
            <person name="Brown G."/>
            <person name="Xu X."/>
            <person name="Li H."/>
            <person name="Glinos J."/>
            <person name="Yim V."/>
            <person name="Pelletier E."/>
            <person name="Chernikova T.N."/>
            <person name="Golyshina O.V."/>
            <person name="Tran H."/>
            <person name="Le Paslier D."/>
            <person name="Yakimov M.M."/>
            <person name="Savchenko A."/>
            <person name="Golyshin P.N."/>
            <person name="Yakunin A.F."/>
        </authorList>
    </citation>
    <scope>NUCLEOTIDE SEQUENCE</scope>
</reference>
<comment type="similarity">
    <text evidence="1">Belongs to the 'GDXG' lipolytic enzyme family.</text>
</comment>
<dbReference type="SUPFAM" id="SSF53474">
    <property type="entry name" value="alpha/beta-Hydrolases"/>
    <property type="match status" value="1"/>
</dbReference>
<dbReference type="SMR" id="A0A0G3FH39"/>